<dbReference type="Pfam" id="PF01970">
    <property type="entry name" value="TctA"/>
    <property type="match status" value="1"/>
</dbReference>
<protein>
    <submittedName>
        <fullName evidence="3">Tricarboxylate transport membrane protein TctA</fullName>
    </submittedName>
</protein>
<accession>A0A4Y1Z9W5</accession>
<dbReference type="Proteomes" id="UP000319716">
    <property type="component" value="Unassembled WGS sequence"/>
</dbReference>
<feature type="transmembrane region" description="Helical" evidence="1">
    <location>
        <begin position="352"/>
        <end position="374"/>
    </location>
</feature>
<feature type="transmembrane region" description="Helical" evidence="1">
    <location>
        <begin position="68"/>
        <end position="86"/>
    </location>
</feature>
<dbReference type="AlphaFoldDB" id="A0A4Y1Z9W5"/>
<name>A0A4Y1Z9W5_9BACL</name>
<keyword evidence="1" id="KW-1133">Transmembrane helix</keyword>
<feature type="transmembrane region" description="Helical" evidence="1">
    <location>
        <begin position="189"/>
        <end position="210"/>
    </location>
</feature>
<feature type="transmembrane region" description="Helical" evidence="1">
    <location>
        <begin position="6"/>
        <end position="26"/>
    </location>
</feature>
<reference evidence="3 4" key="1">
    <citation type="submission" date="2017-11" db="EMBL/GenBank/DDBJ databases">
        <title>Draft Genome Sequence of Sporolactobacillus inulinus NBRC 111894 Isolated from Koso, a Japanese Sugar-Vegetable Fermented Beverage.</title>
        <authorList>
            <person name="Chiou T.Y."/>
            <person name="Oshima K."/>
            <person name="Suda W."/>
            <person name="Hattori M."/>
            <person name="Takahashi T."/>
        </authorList>
    </citation>
    <scope>NUCLEOTIDE SEQUENCE [LARGE SCALE GENOMIC DNA]</scope>
    <source>
        <strain evidence="3 4">NBRC111894</strain>
    </source>
</reference>
<feature type="transmembrane region" description="Helical" evidence="1">
    <location>
        <begin position="157"/>
        <end position="177"/>
    </location>
</feature>
<evidence type="ECO:0000259" key="2">
    <source>
        <dbReference type="Pfam" id="PF01970"/>
    </source>
</evidence>
<proteinExistence type="predicted"/>
<evidence type="ECO:0000256" key="1">
    <source>
        <dbReference type="SAM" id="Phobius"/>
    </source>
</evidence>
<dbReference type="EMBL" id="BEXB01000007">
    <property type="protein sequence ID" value="GAY75628.1"/>
    <property type="molecule type" value="Genomic_DNA"/>
</dbReference>
<feature type="transmembrane region" description="Helical" evidence="1">
    <location>
        <begin position="107"/>
        <end position="128"/>
    </location>
</feature>
<sequence>MDLILLAEMIGAAVAAALLYTIIGIIPGTDETAVLVPVTLILVLAGVQPVVVLCFFISAVIANNLMDAVPAAIVGIPGGVMASPLVDHAQLLKRKGMADRSLRKMAAGSLIGVLVSVPVSLLLARSLIPLAEAIKAYANPLFFAGAVLLALLSKNKLLALASILPFTLLIEGLRYLYWGIGIVPRGTTVFISFFLGITIGPVILTLFELLNKEKRERLTCDQPRRITLQKVPFEWKSLNPFQALKKQEWVTSAGASLISCFTFILSPVGMTTLLGELFSKRTQDPVERSVLAITTMNALANATYLSGTLIPLIALGIPLSPVAIGPAHALFDAPPVFTTTHNMHHILSQTDFILATVIGAGVALVVTYTLAIKYAQSICAFVFKRIPHEAILGLFCAFVLLLAYMDAGWMNIGGVVLIGLFPVCFTAGAWGTGYYSWSCMRRHGSFRDSDHDPFWNGPRRSIH</sequence>
<evidence type="ECO:0000313" key="3">
    <source>
        <dbReference type="EMBL" id="GAY75628.1"/>
    </source>
</evidence>
<feature type="transmembrane region" description="Helical" evidence="1">
    <location>
        <begin position="386"/>
        <end position="405"/>
    </location>
</feature>
<gene>
    <name evidence="3" type="ORF">NBRC111894_1182</name>
</gene>
<organism evidence="3 4">
    <name type="scientific">Sporolactobacillus inulinus</name>
    <dbReference type="NCBI Taxonomy" id="2078"/>
    <lineage>
        <taxon>Bacteria</taxon>
        <taxon>Bacillati</taxon>
        <taxon>Bacillota</taxon>
        <taxon>Bacilli</taxon>
        <taxon>Bacillales</taxon>
        <taxon>Sporolactobacillaceae</taxon>
        <taxon>Sporolactobacillus</taxon>
    </lineage>
</organism>
<feature type="transmembrane region" description="Helical" evidence="1">
    <location>
        <begin position="411"/>
        <end position="437"/>
    </location>
</feature>
<feature type="domain" description="DUF112" evidence="2">
    <location>
        <begin position="11"/>
        <end position="421"/>
    </location>
</feature>
<comment type="caution">
    <text evidence="3">The sequence shown here is derived from an EMBL/GenBank/DDBJ whole genome shotgun (WGS) entry which is preliminary data.</text>
</comment>
<feature type="transmembrane region" description="Helical" evidence="1">
    <location>
        <begin position="38"/>
        <end position="62"/>
    </location>
</feature>
<evidence type="ECO:0000313" key="4">
    <source>
        <dbReference type="Proteomes" id="UP000319716"/>
    </source>
</evidence>
<keyword evidence="1" id="KW-0472">Membrane</keyword>
<feature type="transmembrane region" description="Helical" evidence="1">
    <location>
        <begin position="134"/>
        <end position="152"/>
    </location>
</feature>
<dbReference type="InterPro" id="IPR002823">
    <property type="entry name" value="DUF112_TM"/>
</dbReference>
<keyword evidence="1" id="KW-0812">Transmembrane</keyword>